<evidence type="ECO:0000313" key="7">
    <source>
        <dbReference type="Proteomes" id="UP000406256"/>
    </source>
</evidence>
<dbReference type="AlphaFoldDB" id="A0A5E4WBT1"/>
<dbReference type="GO" id="GO:0030288">
    <property type="term" value="C:outer membrane-bounded periplasmic space"/>
    <property type="evidence" value="ECO:0007669"/>
    <property type="project" value="TreeGrafter"/>
</dbReference>
<keyword evidence="7" id="KW-1185">Reference proteome</keyword>
<evidence type="ECO:0000259" key="5">
    <source>
        <dbReference type="SMART" id="SM00062"/>
    </source>
</evidence>
<dbReference type="CDD" id="cd13688">
    <property type="entry name" value="PBP2_GltI_DEBP"/>
    <property type="match status" value="1"/>
</dbReference>
<dbReference type="InterPro" id="IPR001638">
    <property type="entry name" value="Solute-binding_3/MltF_N"/>
</dbReference>
<evidence type="ECO:0000256" key="4">
    <source>
        <dbReference type="SAM" id="SignalP"/>
    </source>
</evidence>
<dbReference type="GO" id="GO:0005576">
    <property type="term" value="C:extracellular region"/>
    <property type="evidence" value="ECO:0007669"/>
    <property type="project" value="TreeGrafter"/>
</dbReference>
<proteinExistence type="inferred from homology"/>
<protein>
    <submittedName>
        <fullName evidence="6">ABC transporter</fullName>
    </submittedName>
</protein>
<dbReference type="OrthoDB" id="7240770at2"/>
<feature type="chain" id="PRO_5022791389" evidence="4">
    <location>
        <begin position="27"/>
        <end position="301"/>
    </location>
</feature>
<comment type="similarity">
    <text evidence="1">Belongs to the bacterial solute-binding protein 3 family.</text>
</comment>
<dbReference type="SMART" id="SM00062">
    <property type="entry name" value="PBPb"/>
    <property type="match status" value="1"/>
</dbReference>
<gene>
    <name evidence="6" type="ORF">PAN31108_03182</name>
</gene>
<evidence type="ECO:0000256" key="2">
    <source>
        <dbReference type="ARBA" id="ARBA00022448"/>
    </source>
</evidence>
<evidence type="ECO:0000256" key="1">
    <source>
        <dbReference type="ARBA" id="ARBA00010333"/>
    </source>
</evidence>
<sequence length="301" mass="32385">MKLNTRILAGILCFVSSFGALGTAHAKSATLEKIRDTGTLTLGYRESSVPFSYLGTGQKPVGFSMDLCAAVADHVKKALNLPNLKVATIPVSPANRIPLLQNGTIDIECGSTTNTADRQKQVAFSVAIFAGAPTWVTLASSNIRAQSDLRGKTVVLTQGSLNQGIAAQTNVDDKLGLTILQTKDHAESLLMLRTGRATAWFEDNILEAGLVSSAPDPKAFRYVENPRVPIYYYGLMLAKGDPEFKALVDDTLKSLMSSGEFKQRYLKWFTQPIPPNGQNLALPMGAALEKRVASPSDSLDP</sequence>
<dbReference type="GO" id="GO:0006865">
    <property type="term" value="P:amino acid transport"/>
    <property type="evidence" value="ECO:0007669"/>
    <property type="project" value="TreeGrafter"/>
</dbReference>
<feature type="signal peptide" evidence="4">
    <location>
        <begin position="1"/>
        <end position="26"/>
    </location>
</feature>
<reference evidence="6 7" key="1">
    <citation type="submission" date="2019-08" db="EMBL/GenBank/DDBJ databases">
        <authorList>
            <person name="Peeters C."/>
        </authorList>
    </citation>
    <scope>NUCLEOTIDE SEQUENCE [LARGE SCALE GENOMIC DNA]</scope>
    <source>
        <strain evidence="6 7">LMG 31108</strain>
    </source>
</reference>
<dbReference type="EMBL" id="CABPSB010000011">
    <property type="protein sequence ID" value="VVE22068.1"/>
    <property type="molecule type" value="Genomic_DNA"/>
</dbReference>
<accession>A0A5E4WBT1</accession>
<dbReference type="RefSeq" id="WP_150669779.1">
    <property type="nucleotide sequence ID" value="NZ_CABPSB010000011.1"/>
</dbReference>
<dbReference type="PANTHER" id="PTHR30085:SF2">
    <property type="entry name" value="GLUTAMATE_ASPARTATE IMPORT SOLUTE-BINDING PROTEIN"/>
    <property type="match status" value="1"/>
</dbReference>
<dbReference type="Proteomes" id="UP000406256">
    <property type="component" value="Unassembled WGS sequence"/>
</dbReference>
<keyword evidence="2" id="KW-0813">Transport</keyword>
<dbReference type="InterPro" id="IPR051455">
    <property type="entry name" value="Bact_solute-bind_prot3"/>
</dbReference>
<evidence type="ECO:0000313" key="6">
    <source>
        <dbReference type="EMBL" id="VVE22068.1"/>
    </source>
</evidence>
<dbReference type="Gene3D" id="3.40.190.10">
    <property type="entry name" value="Periplasmic binding protein-like II"/>
    <property type="match status" value="2"/>
</dbReference>
<keyword evidence="3 4" id="KW-0732">Signal</keyword>
<dbReference type="PANTHER" id="PTHR30085">
    <property type="entry name" value="AMINO ACID ABC TRANSPORTER PERMEASE"/>
    <property type="match status" value="1"/>
</dbReference>
<feature type="domain" description="Solute-binding protein family 3/N-terminal" evidence="5">
    <location>
        <begin position="39"/>
        <end position="272"/>
    </location>
</feature>
<dbReference type="SUPFAM" id="SSF53850">
    <property type="entry name" value="Periplasmic binding protein-like II"/>
    <property type="match status" value="1"/>
</dbReference>
<dbReference type="Pfam" id="PF00497">
    <property type="entry name" value="SBP_bac_3"/>
    <property type="match status" value="1"/>
</dbReference>
<organism evidence="6 7">
    <name type="scientific">Pandoraea anhela</name>
    <dbReference type="NCBI Taxonomy" id="2508295"/>
    <lineage>
        <taxon>Bacteria</taxon>
        <taxon>Pseudomonadati</taxon>
        <taxon>Pseudomonadota</taxon>
        <taxon>Betaproteobacteria</taxon>
        <taxon>Burkholderiales</taxon>
        <taxon>Burkholderiaceae</taxon>
        <taxon>Pandoraea</taxon>
    </lineage>
</organism>
<evidence type="ECO:0000256" key="3">
    <source>
        <dbReference type="ARBA" id="ARBA00022729"/>
    </source>
</evidence>
<name>A0A5E4WBT1_9BURK</name>